<gene>
    <name evidence="9" type="ORF">CHGG_10577</name>
</gene>
<evidence type="ECO:0000313" key="10">
    <source>
        <dbReference type="Proteomes" id="UP000001056"/>
    </source>
</evidence>
<organism evidence="9 10">
    <name type="scientific">Chaetomium globosum (strain ATCC 6205 / CBS 148.51 / DSM 1962 / NBRC 6347 / NRRL 1970)</name>
    <name type="common">Soil fungus</name>
    <dbReference type="NCBI Taxonomy" id="306901"/>
    <lineage>
        <taxon>Eukaryota</taxon>
        <taxon>Fungi</taxon>
        <taxon>Dikarya</taxon>
        <taxon>Ascomycota</taxon>
        <taxon>Pezizomycotina</taxon>
        <taxon>Sordariomycetes</taxon>
        <taxon>Sordariomycetidae</taxon>
        <taxon>Sordariales</taxon>
        <taxon>Chaetomiaceae</taxon>
        <taxon>Chaetomium</taxon>
    </lineage>
</organism>
<keyword evidence="5 7" id="KW-0472">Membrane</keyword>
<dbReference type="PANTHER" id="PTHR23511">
    <property type="entry name" value="SYNAPTIC VESICLE GLYCOPROTEIN 2"/>
    <property type="match status" value="1"/>
</dbReference>
<evidence type="ECO:0000256" key="7">
    <source>
        <dbReference type="SAM" id="Phobius"/>
    </source>
</evidence>
<dbReference type="PANTHER" id="PTHR23511:SF4">
    <property type="entry name" value="MAJOR FACILITATOR SUPERFAMILY (MFS) PROFILE DOMAIN-CONTAINING PROTEIN"/>
    <property type="match status" value="1"/>
</dbReference>
<evidence type="ECO:0000259" key="8">
    <source>
        <dbReference type="PROSITE" id="PS50850"/>
    </source>
</evidence>
<evidence type="ECO:0000256" key="6">
    <source>
        <dbReference type="SAM" id="MobiDB-lite"/>
    </source>
</evidence>
<feature type="transmembrane region" description="Helical" evidence="7">
    <location>
        <begin position="374"/>
        <end position="393"/>
    </location>
</feature>
<feature type="transmembrane region" description="Helical" evidence="7">
    <location>
        <begin position="147"/>
        <end position="173"/>
    </location>
</feature>
<feature type="transmembrane region" description="Helical" evidence="7">
    <location>
        <begin position="223"/>
        <end position="245"/>
    </location>
</feature>
<keyword evidence="10" id="KW-1185">Reference proteome</keyword>
<feature type="transmembrane region" description="Helical" evidence="7">
    <location>
        <begin position="185"/>
        <end position="203"/>
    </location>
</feature>
<feature type="domain" description="Major facilitator superfamily (MFS) profile" evidence="8">
    <location>
        <begin position="53"/>
        <end position="486"/>
    </location>
</feature>
<protein>
    <recommendedName>
        <fullName evidence="8">Major facilitator superfamily (MFS) profile domain-containing protein</fullName>
    </recommendedName>
</protein>
<comment type="subcellular location">
    <subcellularLocation>
        <location evidence="1">Membrane</location>
        <topology evidence="1">Multi-pass membrane protein</topology>
    </subcellularLocation>
</comment>
<feature type="transmembrane region" description="Helical" evidence="7">
    <location>
        <begin position="94"/>
        <end position="111"/>
    </location>
</feature>
<evidence type="ECO:0000256" key="4">
    <source>
        <dbReference type="ARBA" id="ARBA00022989"/>
    </source>
</evidence>
<dbReference type="GO" id="GO:0016020">
    <property type="term" value="C:membrane"/>
    <property type="evidence" value="ECO:0007669"/>
    <property type="project" value="UniProtKB-SubCell"/>
</dbReference>
<evidence type="ECO:0000256" key="3">
    <source>
        <dbReference type="ARBA" id="ARBA00022692"/>
    </source>
</evidence>
<feature type="transmembrane region" description="Helical" evidence="7">
    <location>
        <begin position="123"/>
        <end position="141"/>
    </location>
</feature>
<dbReference type="Pfam" id="PF00083">
    <property type="entry name" value="Sugar_tr"/>
    <property type="match status" value="1"/>
</dbReference>
<dbReference type="PROSITE" id="PS50850">
    <property type="entry name" value="MFS"/>
    <property type="match status" value="1"/>
</dbReference>
<evidence type="ECO:0000256" key="2">
    <source>
        <dbReference type="ARBA" id="ARBA00022448"/>
    </source>
</evidence>
<evidence type="ECO:0000313" key="9">
    <source>
        <dbReference type="EMBL" id="EAQ84173.1"/>
    </source>
</evidence>
<dbReference type="InParanoid" id="Q2GN77"/>
<dbReference type="OMA" id="TWRNYTL"/>
<keyword evidence="2" id="KW-0813">Transport</keyword>
<keyword evidence="4 7" id="KW-1133">Transmembrane helix</keyword>
<name>Q2GN77_CHAGB</name>
<dbReference type="EMBL" id="CH408035">
    <property type="protein sequence ID" value="EAQ84173.1"/>
    <property type="molecule type" value="Genomic_DNA"/>
</dbReference>
<dbReference type="HOGENOM" id="CLU_001265_52_4_1"/>
<reference evidence="10" key="1">
    <citation type="journal article" date="2015" name="Genome Announc.">
        <title>Draft genome sequence of the cellulolytic fungus Chaetomium globosum.</title>
        <authorList>
            <person name="Cuomo C.A."/>
            <person name="Untereiner W.A."/>
            <person name="Ma L.-J."/>
            <person name="Grabherr M."/>
            <person name="Birren B.W."/>
        </authorList>
    </citation>
    <scope>NUCLEOTIDE SEQUENCE [LARGE SCALE GENOMIC DNA]</scope>
    <source>
        <strain evidence="10">ATCC 6205 / CBS 148.51 / DSM 1962 / NBRC 6347 / NRRL 1970</strain>
    </source>
</reference>
<accession>Q2GN77</accession>
<dbReference type="GO" id="GO:0022857">
    <property type="term" value="F:transmembrane transporter activity"/>
    <property type="evidence" value="ECO:0007669"/>
    <property type="project" value="InterPro"/>
</dbReference>
<feature type="compositionally biased region" description="Polar residues" evidence="6">
    <location>
        <begin position="1"/>
        <end position="11"/>
    </location>
</feature>
<dbReference type="InterPro" id="IPR005828">
    <property type="entry name" value="MFS_sugar_transport-like"/>
</dbReference>
<dbReference type="VEuPathDB" id="FungiDB:CHGG_10577"/>
<dbReference type="InterPro" id="IPR036259">
    <property type="entry name" value="MFS_trans_sf"/>
</dbReference>
<feature type="transmembrane region" description="Helical" evidence="7">
    <location>
        <begin position="400"/>
        <end position="420"/>
    </location>
</feature>
<dbReference type="OrthoDB" id="3936150at2759"/>
<dbReference type="eggNOG" id="KOG0253">
    <property type="taxonomic scope" value="Eukaryota"/>
</dbReference>
<dbReference type="CDD" id="cd17316">
    <property type="entry name" value="MFS_SV2_like"/>
    <property type="match status" value="1"/>
</dbReference>
<feature type="transmembrane region" description="Helical" evidence="7">
    <location>
        <begin position="322"/>
        <end position="342"/>
    </location>
</feature>
<dbReference type="SUPFAM" id="SSF103473">
    <property type="entry name" value="MFS general substrate transporter"/>
    <property type="match status" value="1"/>
</dbReference>
<dbReference type="AlphaFoldDB" id="Q2GN77"/>
<dbReference type="GeneID" id="4396631"/>
<dbReference type="Gene3D" id="1.20.1250.20">
    <property type="entry name" value="MFS general substrate transporter like domains"/>
    <property type="match status" value="1"/>
</dbReference>
<feature type="region of interest" description="Disordered" evidence="6">
    <location>
        <begin position="1"/>
        <end position="38"/>
    </location>
</feature>
<evidence type="ECO:0000256" key="1">
    <source>
        <dbReference type="ARBA" id="ARBA00004141"/>
    </source>
</evidence>
<dbReference type="InterPro" id="IPR020846">
    <property type="entry name" value="MFS_dom"/>
</dbReference>
<feature type="transmembrane region" description="Helical" evidence="7">
    <location>
        <begin position="460"/>
        <end position="482"/>
    </location>
</feature>
<sequence length="490" mass="52791">MSTDKNLTEGSQPVDDRHVVGYVSDSMSESSKEQDLLAHHGQDPALSKKMSLVNDVGRASPKLGGYAVDSLVMLLQSVIAGQAYREFGEKGYETAMTIALYAGMFVGSLFWGIGADIIGRKHAFNFSLIICCIATIVAGGMPNWPSLGLFISLIGFGAGGNLVLDTTVFLEFLPGNKQWAITLMALWWGVGQAITGFIAWGFLVPAEWNCASVETCTRGNNMGWRYVMFTSGALVFIMSVLRLTLVKLKETPKYLLSMGEDEKVVETFQSLALKYNRPCGLTVEKLEACGKTANQSESFSIGEMTGHLRGLFTTRKTTLSTLMIWLSWMMIGIVYPLFYAFLPNYLASRGAGAASSARSWPPGCATSPLLGRRYTMLIGALLTAAFFFAYTAVRTADQNVAFSCTIGFCLNIYYGVLFAYTPEVLPSAHRATGNGVAVAGNRIMGALSAVIATEADTSTAAPIFICGALFAGLGVVAAMFPFEPYGRRSS</sequence>
<proteinExistence type="predicted"/>
<dbReference type="RefSeq" id="XP_001228504.1">
    <property type="nucleotide sequence ID" value="XM_001228503.1"/>
</dbReference>
<keyword evidence="3 7" id="KW-0812">Transmembrane</keyword>
<evidence type="ECO:0000256" key="5">
    <source>
        <dbReference type="ARBA" id="ARBA00023136"/>
    </source>
</evidence>
<dbReference type="Proteomes" id="UP000001056">
    <property type="component" value="Unassembled WGS sequence"/>
</dbReference>